<dbReference type="Pfam" id="PF06985">
    <property type="entry name" value="HET"/>
    <property type="match status" value="1"/>
</dbReference>
<evidence type="ECO:0000259" key="2">
    <source>
        <dbReference type="Pfam" id="PF06985"/>
    </source>
</evidence>
<feature type="domain" description="Heterokaryon incompatibility" evidence="2">
    <location>
        <begin position="191"/>
        <end position="339"/>
    </location>
</feature>
<name>A0A8H3FYN8_9LECA</name>
<dbReference type="AlphaFoldDB" id="A0A8H3FYN8"/>
<dbReference type="PANTHER" id="PTHR33112:SF10">
    <property type="entry name" value="TOL"/>
    <property type="match status" value="1"/>
</dbReference>
<accession>A0A8H3FYN8</accession>
<feature type="region of interest" description="Disordered" evidence="1">
    <location>
        <begin position="1"/>
        <end position="40"/>
    </location>
</feature>
<reference evidence="3" key="1">
    <citation type="submission" date="2021-03" db="EMBL/GenBank/DDBJ databases">
        <authorList>
            <person name="Tagirdzhanova G."/>
        </authorList>
    </citation>
    <scope>NUCLEOTIDE SEQUENCE</scope>
</reference>
<sequence length="652" mass="73786">MSSSSSDQARYLPRSATDNIVQSSDSDEGDGEWQDERCQGPLETNHRTSTLCKACRYIFSEFQVYGSLGIEEIEKIAGMQKVSAWGRHVKRLEVLEQSARRSCAFCKLILARMRRQSLRFKPAATARINFRVWLNEGDGSPHVDITYNGYDIPRGTIRRSEPLEFGLSFQTGDVSNIRLIETDNMMCDEPYAALSHCWGGSIPVVLKEETLQYLKEGVNLLDLPKTFRHAVALVRSLDIQYLWIDCLCIIQDSYLDWEQEASHMKDVYRNAFLTIAAAGAASSSTGCFFDRDIDLVKAITVSVSWLGVSQGKYLICDGFIWQDNIVNAPLNQRAWVVQERLLSPRILHFGRDQIAWECRELEACETFPIGLPAMLGIFGDIYSKSLLEERGEDPIALTWERIVEVYTQGLLTEESDKCIALSGIVDALQSLTADTYYAGLWASRLVQHLCWTTDALENEEQQVTPKKPSRYRAPSWSWLSLDSNISFYGRTVSLHDSDRIMTEVIKAEIQNTSQNKLGSIQGGYILCRGPLKKAWWGSVSGRPGKFLVFDGHLIDHGQYWNFMHSQVIMDLGVDEACNNIFCLPLLSHETPEHRFKDGDYVGLILTATGERENEYRRVGCFQIGWDLGVYLLEDETGSGARIKVPHRTLTII</sequence>
<evidence type="ECO:0000313" key="3">
    <source>
        <dbReference type="EMBL" id="CAF9933423.1"/>
    </source>
</evidence>
<proteinExistence type="predicted"/>
<keyword evidence="4" id="KW-1185">Reference proteome</keyword>
<dbReference type="InterPro" id="IPR010730">
    <property type="entry name" value="HET"/>
</dbReference>
<dbReference type="Proteomes" id="UP000664534">
    <property type="component" value="Unassembled WGS sequence"/>
</dbReference>
<comment type="caution">
    <text evidence="3">The sequence shown here is derived from an EMBL/GenBank/DDBJ whole genome shotgun (WGS) entry which is preliminary data.</text>
</comment>
<evidence type="ECO:0000313" key="4">
    <source>
        <dbReference type="Proteomes" id="UP000664534"/>
    </source>
</evidence>
<dbReference type="PANTHER" id="PTHR33112">
    <property type="entry name" value="DOMAIN PROTEIN, PUTATIVE-RELATED"/>
    <property type="match status" value="1"/>
</dbReference>
<protein>
    <recommendedName>
        <fullName evidence="2">Heterokaryon incompatibility domain-containing protein</fullName>
    </recommendedName>
</protein>
<evidence type="ECO:0000256" key="1">
    <source>
        <dbReference type="SAM" id="MobiDB-lite"/>
    </source>
</evidence>
<dbReference type="EMBL" id="CAJPDT010000070">
    <property type="protein sequence ID" value="CAF9933423.1"/>
    <property type="molecule type" value="Genomic_DNA"/>
</dbReference>
<gene>
    <name evidence="3" type="ORF">IMSHALPRED_009352</name>
</gene>
<organism evidence="3 4">
    <name type="scientific">Imshaugia aleurites</name>
    <dbReference type="NCBI Taxonomy" id="172621"/>
    <lineage>
        <taxon>Eukaryota</taxon>
        <taxon>Fungi</taxon>
        <taxon>Dikarya</taxon>
        <taxon>Ascomycota</taxon>
        <taxon>Pezizomycotina</taxon>
        <taxon>Lecanoromycetes</taxon>
        <taxon>OSLEUM clade</taxon>
        <taxon>Lecanoromycetidae</taxon>
        <taxon>Lecanorales</taxon>
        <taxon>Lecanorineae</taxon>
        <taxon>Parmeliaceae</taxon>
        <taxon>Imshaugia</taxon>
    </lineage>
</organism>
<dbReference type="OrthoDB" id="5362512at2759"/>